<dbReference type="AlphaFoldDB" id="A0A2U9ITB2"/>
<dbReference type="EMBL" id="CP029287">
    <property type="protein sequence ID" value="AWR99203.1"/>
    <property type="molecule type" value="Genomic_DNA"/>
</dbReference>
<dbReference type="OrthoDB" id="197151at2157"/>
<dbReference type="InterPro" id="IPR050855">
    <property type="entry name" value="NDM-1-like"/>
</dbReference>
<dbReference type="InterPro" id="IPR036866">
    <property type="entry name" value="RibonucZ/Hydroxyglut_hydro"/>
</dbReference>
<dbReference type="PANTHER" id="PTHR42951:SF17">
    <property type="entry name" value="METALLO-BETA-LACTAMASE DOMAIN-CONTAINING PROTEIN"/>
    <property type="match status" value="1"/>
</dbReference>
<dbReference type="InterPro" id="IPR001279">
    <property type="entry name" value="Metallo-B-lactamas"/>
</dbReference>
<name>A0A2U9ITB2_9CREN</name>
<protein>
    <submittedName>
        <fullName evidence="2">MBL fold metallo-hydrolase</fullName>
    </submittedName>
</protein>
<dbReference type="KEGG" id="mhk:DFR87_05235"/>
<dbReference type="PANTHER" id="PTHR42951">
    <property type="entry name" value="METALLO-BETA-LACTAMASE DOMAIN-CONTAINING"/>
    <property type="match status" value="1"/>
</dbReference>
<organism evidence="2 3">
    <name type="scientific">Metallosphaera hakonensis JCM 8857 = DSM 7519</name>
    <dbReference type="NCBI Taxonomy" id="1293036"/>
    <lineage>
        <taxon>Archaea</taxon>
        <taxon>Thermoproteota</taxon>
        <taxon>Thermoprotei</taxon>
        <taxon>Sulfolobales</taxon>
        <taxon>Sulfolobaceae</taxon>
        <taxon>Metallosphaera</taxon>
    </lineage>
</organism>
<dbReference type="GO" id="GO:0016787">
    <property type="term" value="F:hydrolase activity"/>
    <property type="evidence" value="ECO:0007669"/>
    <property type="project" value="UniProtKB-KW"/>
</dbReference>
<dbReference type="RefSeq" id="WP_110369055.1">
    <property type="nucleotide sequence ID" value="NZ_CP029287.2"/>
</dbReference>
<dbReference type="Proteomes" id="UP000247586">
    <property type="component" value="Chromosome"/>
</dbReference>
<dbReference type="GeneID" id="36834723"/>
<dbReference type="Gene3D" id="3.60.15.10">
    <property type="entry name" value="Ribonuclease Z/Hydroxyacylglutathione hydrolase-like"/>
    <property type="match status" value="1"/>
</dbReference>
<gene>
    <name evidence="2" type="ORF">DFR87_05235</name>
</gene>
<evidence type="ECO:0000313" key="3">
    <source>
        <dbReference type="Proteomes" id="UP000247586"/>
    </source>
</evidence>
<keyword evidence="2" id="KW-0378">Hydrolase</keyword>
<dbReference type="Pfam" id="PF00753">
    <property type="entry name" value="Lactamase_B"/>
    <property type="match status" value="1"/>
</dbReference>
<evidence type="ECO:0000313" key="2">
    <source>
        <dbReference type="EMBL" id="AWR99203.1"/>
    </source>
</evidence>
<proteinExistence type="predicted"/>
<keyword evidence="3" id="KW-1185">Reference proteome</keyword>
<reference evidence="2 3" key="1">
    <citation type="submission" date="2018-05" db="EMBL/GenBank/DDBJ databases">
        <title>Complete Genome Sequences of Extremely Thermoacidophilic, Metal-Mobilizing Type-Strain Members of the Archaeal Family Sulfolobaceae: Acidianus brierleyi DSM-1651T, Acidianus sulfidivorans DSM-18786T, Metallosphaera hakonensis DSM-7519T, and Metallosphaera prunae DSM-10039T.</title>
        <authorList>
            <person name="Counts J.A."/>
            <person name="Kelly R.M."/>
        </authorList>
    </citation>
    <scope>NUCLEOTIDE SEQUENCE [LARGE SCALE GENOMIC DNA]</scope>
    <source>
        <strain evidence="2 3">HO1-1</strain>
    </source>
</reference>
<dbReference type="SMART" id="SM00849">
    <property type="entry name" value="Lactamase_B"/>
    <property type="match status" value="1"/>
</dbReference>
<accession>A0A2U9ITB2</accession>
<sequence length="230" mass="25617">MVRIGRIRVMELLEPDFFGSTLNHNIVVVERGPLGGLMMIDTGLPGSLDKIEAFLNAWGYKLEDISDIVVTHWHHDHAGNASEIKRLSGAKIYAHREEIPSLINPPNYEISFSEAKEELKVSGKEFKETIERINGLKYQPVIVDVPLNGGETLSGFKVIHVPGHTKGHIALFDGNYLVTGDAVRGVNGSLTPPLRFFSWNYESAIASFHSLVSLPFSFLIPYHGEVVNKW</sequence>
<evidence type="ECO:0000259" key="1">
    <source>
        <dbReference type="SMART" id="SM00849"/>
    </source>
</evidence>
<reference evidence="3" key="3">
    <citation type="submission" date="2020-03" db="EMBL/GenBank/DDBJ databases">
        <title>Sequencing and Assembly of Multiple Reported Metal-Biooxidizing Members of the Extremely Thermoacidophilic Archaeal Family Sulfolobaceae.</title>
        <authorList>
            <person name="Counts J.A."/>
            <person name="Kelly R.M."/>
        </authorList>
    </citation>
    <scope>NUCLEOTIDE SEQUENCE [LARGE SCALE GENOMIC DNA]</scope>
    <source>
        <strain evidence="3">HO1-1</strain>
    </source>
</reference>
<feature type="domain" description="Metallo-beta-lactamase" evidence="1">
    <location>
        <begin position="23"/>
        <end position="223"/>
    </location>
</feature>
<dbReference type="CDD" id="cd07721">
    <property type="entry name" value="yflN-like_MBL-fold"/>
    <property type="match status" value="1"/>
</dbReference>
<dbReference type="SUPFAM" id="SSF56281">
    <property type="entry name" value="Metallo-hydrolase/oxidoreductase"/>
    <property type="match status" value="1"/>
</dbReference>
<reference evidence="3" key="2">
    <citation type="submission" date="2020-03" db="EMBL/GenBank/DDBJ databases">
        <title>Complete Genome Sequences of Extremely Thermoacidophilic, Metal-Mobilizing Type-Strain Members of the Archaeal Family Sulfolobaceae: Acidianus brierleyi DSM-1651T, Acidianus sulfidivorans DSM-18786T, Metallosphaera hakonensis DSM-7519T, and Metallosphaera prunae DSM-10039T.</title>
        <authorList>
            <person name="Counts J.A."/>
            <person name="Kelly R.M."/>
        </authorList>
    </citation>
    <scope>NUCLEOTIDE SEQUENCE [LARGE SCALE GENOMIC DNA]</scope>
    <source>
        <strain evidence="3">HO1-1</strain>
    </source>
</reference>
<dbReference type="STRING" id="1293036.GCA_001315825_02178"/>